<organism evidence="4 5">
    <name type="scientific">Cylindrobasidium torrendii FP15055 ss-10</name>
    <dbReference type="NCBI Taxonomy" id="1314674"/>
    <lineage>
        <taxon>Eukaryota</taxon>
        <taxon>Fungi</taxon>
        <taxon>Dikarya</taxon>
        <taxon>Basidiomycota</taxon>
        <taxon>Agaricomycotina</taxon>
        <taxon>Agaricomycetes</taxon>
        <taxon>Agaricomycetidae</taxon>
        <taxon>Agaricales</taxon>
        <taxon>Marasmiineae</taxon>
        <taxon>Physalacriaceae</taxon>
        <taxon>Cylindrobasidium</taxon>
    </lineage>
</organism>
<gene>
    <name evidence="4" type="ORF">CYLTODRAFT_420338</name>
</gene>
<dbReference type="EMBL" id="KN880478">
    <property type="protein sequence ID" value="KIY69771.1"/>
    <property type="molecule type" value="Genomic_DNA"/>
</dbReference>
<evidence type="ECO:0000256" key="1">
    <source>
        <dbReference type="PROSITE-ProRule" id="PRU00042"/>
    </source>
</evidence>
<dbReference type="PROSITE" id="PS50157">
    <property type="entry name" value="ZINC_FINGER_C2H2_2"/>
    <property type="match status" value="1"/>
</dbReference>
<name>A0A0D7BJH5_9AGAR</name>
<evidence type="ECO:0000313" key="5">
    <source>
        <dbReference type="Proteomes" id="UP000054007"/>
    </source>
</evidence>
<protein>
    <recommendedName>
        <fullName evidence="3">C2H2-type domain-containing protein</fullName>
    </recommendedName>
</protein>
<keyword evidence="1" id="KW-0863">Zinc-finger</keyword>
<proteinExistence type="predicted"/>
<dbReference type="GO" id="GO:0008270">
    <property type="term" value="F:zinc ion binding"/>
    <property type="evidence" value="ECO:0007669"/>
    <property type="project" value="UniProtKB-KW"/>
</dbReference>
<sequence>MHYQCNQCSYTTPEAHIIRRHRKEAHTNTARQFPCRWPGCLYVAKRREHLERHQRSPCIRHVMSGTTEPLTYEHLPSYQRAELGKRKRGHSDDGRRMDERQHRPNRAPRHGALIPPQGRPKVSSGKSSRMLYRRGTPPRGVKEEEDSSDDELRPIPKQPPPSNPRPLPPKDAREYPDPAKFVTRDHMNERVRSLEDELARLKGQLADRV</sequence>
<feature type="compositionally biased region" description="Basic and acidic residues" evidence="2">
    <location>
        <begin position="90"/>
        <end position="102"/>
    </location>
</feature>
<keyword evidence="1" id="KW-0479">Metal-binding</keyword>
<dbReference type="Proteomes" id="UP000054007">
    <property type="component" value="Unassembled WGS sequence"/>
</dbReference>
<evidence type="ECO:0000313" key="4">
    <source>
        <dbReference type="EMBL" id="KIY69771.1"/>
    </source>
</evidence>
<feature type="region of interest" description="Disordered" evidence="2">
    <location>
        <begin position="70"/>
        <end position="186"/>
    </location>
</feature>
<reference evidence="4 5" key="1">
    <citation type="journal article" date="2015" name="Fungal Genet. Biol.">
        <title>Evolution of novel wood decay mechanisms in Agaricales revealed by the genome sequences of Fistulina hepatica and Cylindrobasidium torrendii.</title>
        <authorList>
            <person name="Floudas D."/>
            <person name="Held B.W."/>
            <person name="Riley R."/>
            <person name="Nagy L.G."/>
            <person name="Koehler G."/>
            <person name="Ransdell A.S."/>
            <person name="Younus H."/>
            <person name="Chow J."/>
            <person name="Chiniquy J."/>
            <person name="Lipzen A."/>
            <person name="Tritt A."/>
            <person name="Sun H."/>
            <person name="Haridas S."/>
            <person name="LaButti K."/>
            <person name="Ohm R.A."/>
            <person name="Kues U."/>
            <person name="Blanchette R.A."/>
            <person name="Grigoriev I.V."/>
            <person name="Minto R.E."/>
            <person name="Hibbett D.S."/>
        </authorList>
    </citation>
    <scope>NUCLEOTIDE SEQUENCE [LARGE SCALE GENOMIC DNA]</scope>
    <source>
        <strain evidence="4 5">FP15055 ss-10</strain>
    </source>
</reference>
<keyword evidence="5" id="KW-1185">Reference proteome</keyword>
<dbReference type="Gene3D" id="3.30.160.60">
    <property type="entry name" value="Classic Zinc Finger"/>
    <property type="match status" value="1"/>
</dbReference>
<accession>A0A0D7BJH5</accession>
<evidence type="ECO:0000256" key="2">
    <source>
        <dbReference type="SAM" id="MobiDB-lite"/>
    </source>
</evidence>
<dbReference type="SMART" id="SM00355">
    <property type="entry name" value="ZnF_C2H2"/>
    <property type="match status" value="2"/>
</dbReference>
<dbReference type="InterPro" id="IPR013087">
    <property type="entry name" value="Znf_C2H2_type"/>
</dbReference>
<feature type="compositionally biased region" description="Basic and acidic residues" evidence="2">
    <location>
        <begin position="168"/>
        <end position="186"/>
    </location>
</feature>
<evidence type="ECO:0000259" key="3">
    <source>
        <dbReference type="PROSITE" id="PS50157"/>
    </source>
</evidence>
<keyword evidence="1" id="KW-0862">Zinc</keyword>
<dbReference type="AlphaFoldDB" id="A0A0D7BJH5"/>
<feature type="domain" description="C2H2-type" evidence="3">
    <location>
        <begin position="3"/>
        <end position="31"/>
    </location>
</feature>
<feature type="compositionally biased region" description="Pro residues" evidence="2">
    <location>
        <begin position="156"/>
        <end position="167"/>
    </location>
</feature>